<dbReference type="EMBL" id="BAABAZ010000004">
    <property type="protein sequence ID" value="GAA4283692.1"/>
    <property type="molecule type" value="Genomic_DNA"/>
</dbReference>
<dbReference type="InterPro" id="IPR043144">
    <property type="entry name" value="Mal/L-sulf/L-lact_DH-like_ah"/>
</dbReference>
<keyword evidence="2" id="KW-0560">Oxidoreductase</keyword>
<dbReference type="Gene3D" id="1.10.1530.10">
    <property type="match status" value="1"/>
</dbReference>
<evidence type="ECO:0000256" key="1">
    <source>
        <dbReference type="ARBA" id="ARBA00006056"/>
    </source>
</evidence>
<evidence type="ECO:0000256" key="2">
    <source>
        <dbReference type="ARBA" id="ARBA00023002"/>
    </source>
</evidence>
<evidence type="ECO:0000313" key="3">
    <source>
        <dbReference type="EMBL" id="GAA4283692.1"/>
    </source>
</evidence>
<evidence type="ECO:0000313" key="4">
    <source>
        <dbReference type="Proteomes" id="UP001501586"/>
    </source>
</evidence>
<proteinExistence type="inferred from homology"/>
<dbReference type="InterPro" id="IPR043143">
    <property type="entry name" value="Mal/L-sulf/L-lact_DH-like_NADP"/>
</dbReference>
<dbReference type="Pfam" id="PF02615">
    <property type="entry name" value="Ldh_2"/>
    <property type="match status" value="1"/>
</dbReference>
<dbReference type="PANTHER" id="PTHR11091">
    <property type="entry name" value="OXIDOREDUCTASE-RELATED"/>
    <property type="match status" value="1"/>
</dbReference>
<comment type="similarity">
    <text evidence="1">Belongs to the LDH2/MDH2 oxidoreductase family.</text>
</comment>
<accession>A0ABP8EID1</accession>
<dbReference type="InterPro" id="IPR036111">
    <property type="entry name" value="Mal/L-sulfo/L-lacto_DH-like_sf"/>
</dbReference>
<name>A0ABP8EID1_9MICO</name>
<gene>
    <name evidence="3" type="ORF">GCM10022261_12230</name>
</gene>
<dbReference type="SUPFAM" id="SSF89733">
    <property type="entry name" value="L-sulfolactate dehydrogenase-like"/>
    <property type="match status" value="1"/>
</dbReference>
<keyword evidence="4" id="KW-1185">Reference proteome</keyword>
<comment type="caution">
    <text evidence="3">The sequence shown here is derived from an EMBL/GenBank/DDBJ whole genome shotgun (WGS) entry which is preliminary data.</text>
</comment>
<dbReference type="Gene3D" id="3.30.1370.60">
    <property type="entry name" value="Hypothetical oxidoreductase yiak, domain 2"/>
    <property type="match status" value="1"/>
</dbReference>
<organism evidence="3 4">
    <name type="scientific">Brevibacterium daeguense</name>
    <dbReference type="NCBI Taxonomy" id="909936"/>
    <lineage>
        <taxon>Bacteria</taxon>
        <taxon>Bacillati</taxon>
        <taxon>Actinomycetota</taxon>
        <taxon>Actinomycetes</taxon>
        <taxon>Micrococcales</taxon>
        <taxon>Brevibacteriaceae</taxon>
        <taxon>Brevibacterium</taxon>
    </lineage>
</organism>
<reference evidence="4" key="1">
    <citation type="journal article" date="2019" name="Int. J. Syst. Evol. Microbiol.">
        <title>The Global Catalogue of Microorganisms (GCM) 10K type strain sequencing project: providing services to taxonomists for standard genome sequencing and annotation.</title>
        <authorList>
            <consortium name="The Broad Institute Genomics Platform"/>
            <consortium name="The Broad Institute Genome Sequencing Center for Infectious Disease"/>
            <person name="Wu L."/>
            <person name="Ma J."/>
        </authorList>
    </citation>
    <scope>NUCLEOTIDE SEQUENCE [LARGE SCALE GENOMIC DNA]</scope>
    <source>
        <strain evidence="4">JCM 17458</strain>
    </source>
</reference>
<protein>
    <submittedName>
        <fullName evidence="3">Ldh family oxidoreductase</fullName>
    </submittedName>
</protein>
<sequence>MGCGAMKLTPAELHRLCADAARGAGASAEHAEWLAAATVHAERRRHPAVGVVHLFDYLAGLRSGAVDGGAEPVVERNGAIVQVDAGEGIAQTAFHRALPLLREVLADQGTAVMAMRNSYTVGELGYYTSCLALEGVVALAVSNSPALVALGESGRPVVGTNPMSLAAPADDGLPLVIDQGVSYAAYVSVRDAAARGERIPEGWAVDENGRPTTDAKAALTGALLPIAGHKGANLGLLVEVLAGLAGGNWSVNAPSFEEGARSPGVGMFLIAIDPRRFGGDFTARLGAHLRTLGGEYGVYVPGRRSASSTGGDPLDIDDELVAALRSAVG</sequence>
<dbReference type="Proteomes" id="UP001501586">
    <property type="component" value="Unassembled WGS sequence"/>
</dbReference>
<dbReference type="InterPro" id="IPR003767">
    <property type="entry name" value="Malate/L-lactate_DH-like"/>
</dbReference>
<dbReference type="PANTHER" id="PTHR11091:SF0">
    <property type="entry name" value="MALATE DEHYDROGENASE"/>
    <property type="match status" value="1"/>
</dbReference>